<name>A0A9W9IQD0_9EURO</name>
<evidence type="ECO:0000313" key="4">
    <source>
        <dbReference type="Proteomes" id="UP001146351"/>
    </source>
</evidence>
<dbReference type="InterPro" id="IPR000801">
    <property type="entry name" value="Esterase-like"/>
</dbReference>
<dbReference type="GO" id="GO:0016788">
    <property type="term" value="F:hydrolase activity, acting on ester bonds"/>
    <property type="evidence" value="ECO:0007669"/>
    <property type="project" value="TreeGrafter"/>
</dbReference>
<protein>
    <submittedName>
        <fullName evidence="3">Esterase</fullName>
    </submittedName>
</protein>
<evidence type="ECO:0000256" key="2">
    <source>
        <dbReference type="ARBA" id="ARBA00022801"/>
    </source>
</evidence>
<dbReference type="Gene3D" id="3.40.50.1820">
    <property type="entry name" value="alpha/beta hydrolase"/>
    <property type="match status" value="1"/>
</dbReference>
<reference evidence="3" key="1">
    <citation type="submission" date="2022-11" db="EMBL/GenBank/DDBJ databases">
        <authorList>
            <person name="Petersen C."/>
        </authorList>
    </citation>
    <scope>NUCLEOTIDE SEQUENCE</scope>
    <source>
        <strain evidence="3">IBT 21917</strain>
    </source>
</reference>
<comment type="similarity">
    <text evidence="1">Belongs to the esterase D family.</text>
</comment>
<dbReference type="EMBL" id="JAPQKO010000001">
    <property type="protein sequence ID" value="KAJ5182795.1"/>
    <property type="molecule type" value="Genomic_DNA"/>
</dbReference>
<dbReference type="AlphaFoldDB" id="A0A9W9IQD0"/>
<dbReference type="GO" id="GO:0017000">
    <property type="term" value="P:antibiotic biosynthetic process"/>
    <property type="evidence" value="ECO:0007669"/>
    <property type="project" value="UniProtKB-ARBA"/>
</dbReference>
<dbReference type="InterPro" id="IPR052558">
    <property type="entry name" value="Siderophore_Hydrolase_D"/>
</dbReference>
<evidence type="ECO:0000256" key="1">
    <source>
        <dbReference type="ARBA" id="ARBA00005622"/>
    </source>
</evidence>
<keyword evidence="4" id="KW-1185">Reference proteome</keyword>
<dbReference type="PANTHER" id="PTHR40841:SF2">
    <property type="entry name" value="SIDEROPHORE-DEGRADING ESTERASE (EUROFUNG)"/>
    <property type="match status" value="1"/>
</dbReference>
<evidence type="ECO:0000313" key="3">
    <source>
        <dbReference type="EMBL" id="KAJ5182795.1"/>
    </source>
</evidence>
<sequence length="286" mass="32089">MSDLWTFDRANASAMPNMASWQVTNSQSEGYLIQASWPLGWSDVSDTQTISKPANVVYTVDGNAMFMSATDVVRRRQSATVGQIATIVIAISYLITDSNYTAPPFAGSTQPPAYGGADALLDFITKDVNSFIFSSVFPHVSVNQSALFGHSYGGLFTLHTLYTAPESFDVYLAASPSIWWNDRYILQEEKKFHQKSTLKHRPDVWMSYGTLEQHPEHLKGETDEAFQKRVSDAEYLRMADNVEEMYRRLEKTSLIKSVKKRVYQDEDHPSVIGGALSGALYYFMGI</sequence>
<dbReference type="PANTHER" id="PTHR40841">
    <property type="entry name" value="SIDEROPHORE TRIACETYLFUSARININE C ESTERASE"/>
    <property type="match status" value="1"/>
</dbReference>
<dbReference type="SUPFAM" id="SSF53474">
    <property type="entry name" value="alpha/beta-Hydrolases"/>
    <property type="match status" value="1"/>
</dbReference>
<keyword evidence="2" id="KW-0378">Hydrolase</keyword>
<comment type="caution">
    <text evidence="3">The sequence shown here is derived from an EMBL/GenBank/DDBJ whole genome shotgun (WGS) entry which is preliminary data.</text>
</comment>
<gene>
    <name evidence="3" type="ORF">N7492_000411</name>
</gene>
<dbReference type="Pfam" id="PF00756">
    <property type="entry name" value="Esterase"/>
    <property type="match status" value="1"/>
</dbReference>
<reference evidence="3" key="2">
    <citation type="journal article" date="2023" name="IMA Fungus">
        <title>Comparative genomic study of the Penicillium genus elucidates a diverse pangenome and 15 lateral gene transfer events.</title>
        <authorList>
            <person name="Petersen C."/>
            <person name="Sorensen T."/>
            <person name="Nielsen M.R."/>
            <person name="Sondergaard T.E."/>
            <person name="Sorensen J.L."/>
            <person name="Fitzpatrick D.A."/>
            <person name="Frisvad J.C."/>
            <person name="Nielsen K.L."/>
        </authorList>
    </citation>
    <scope>NUCLEOTIDE SEQUENCE</scope>
    <source>
        <strain evidence="3">IBT 21917</strain>
    </source>
</reference>
<accession>A0A9W9IQD0</accession>
<organism evidence="3 4">
    <name type="scientific">Penicillium capsulatum</name>
    <dbReference type="NCBI Taxonomy" id="69766"/>
    <lineage>
        <taxon>Eukaryota</taxon>
        <taxon>Fungi</taxon>
        <taxon>Dikarya</taxon>
        <taxon>Ascomycota</taxon>
        <taxon>Pezizomycotina</taxon>
        <taxon>Eurotiomycetes</taxon>
        <taxon>Eurotiomycetidae</taxon>
        <taxon>Eurotiales</taxon>
        <taxon>Aspergillaceae</taxon>
        <taxon>Penicillium</taxon>
    </lineage>
</organism>
<dbReference type="OrthoDB" id="446683at2759"/>
<dbReference type="GO" id="GO:0072330">
    <property type="term" value="P:monocarboxylic acid biosynthetic process"/>
    <property type="evidence" value="ECO:0007669"/>
    <property type="project" value="UniProtKB-ARBA"/>
</dbReference>
<dbReference type="InterPro" id="IPR029058">
    <property type="entry name" value="AB_hydrolase_fold"/>
</dbReference>
<proteinExistence type="inferred from homology"/>
<dbReference type="Proteomes" id="UP001146351">
    <property type="component" value="Unassembled WGS sequence"/>
</dbReference>